<evidence type="ECO:0000313" key="4">
    <source>
        <dbReference type="EMBL" id="XAY07140.1"/>
    </source>
</evidence>
<reference evidence="4" key="1">
    <citation type="submission" date="2022-12" db="EMBL/GenBank/DDBJ databases">
        <title>Paraconexibacter alkalitolerans sp. nov. and Baekduia alba sp. nov., isolated from soil and emended description of the genera Paraconexibacter (Chun et al., 2020) and Baekduia (An et al., 2020).</title>
        <authorList>
            <person name="Vieira S."/>
            <person name="Huber K.J."/>
            <person name="Geppert A."/>
            <person name="Wolf J."/>
            <person name="Neumann-Schaal M."/>
            <person name="Muesken M."/>
            <person name="Overmann J."/>
        </authorList>
    </citation>
    <scope>NUCLEOTIDE SEQUENCE</scope>
    <source>
        <strain evidence="4">AEG42_29</strain>
    </source>
</reference>
<dbReference type="Gene3D" id="2.60.120.380">
    <property type="match status" value="1"/>
</dbReference>
<evidence type="ECO:0000259" key="3">
    <source>
        <dbReference type="Pfam" id="PF04151"/>
    </source>
</evidence>
<protein>
    <recommendedName>
        <fullName evidence="3">Peptidase C-terminal archaeal/bacterial domain-containing protein</fullName>
    </recommendedName>
</protein>
<feature type="domain" description="Peptidase C-terminal archaeal/bacterial" evidence="3">
    <location>
        <begin position="74"/>
        <end position="136"/>
    </location>
</feature>
<dbReference type="Pfam" id="PF04151">
    <property type="entry name" value="PPC"/>
    <property type="match status" value="1"/>
</dbReference>
<dbReference type="AlphaFoldDB" id="A0AAU7AZS3"/>
<feature type="signal peptide" evidence="2">
    <location>
        <begin position="1"/>
        <end position="28"/>
    </location>
</feature>
<keyword evidence="2" id="KW-0732">Signal</keyword>
<feature type="compositionally biased region" description="Gly residues" evidence="1">
    <location>
        <begin position="195"/>
        <end position="205"/>
    </location>
</feature>
<dbReference type="RefSeq" id="WP_354698346.1">
    <property type="nucleotide sequence ID" value="NZ_CP114014.1"/>
</dbReference>
<dbReference type="EMBL" id="CP114014">
    <property type="protein sequence ID" value="XAY07140.1"/>
    <property type="molecule type" value="Genomic_DNA"/>
</dbReference>
<accession>A0AAU7AZS3</accession>
<feature type="region of interest" description="Disordered" evidence="1">
    <location>
        <begin position="188"/>
        <end position="211"/>
    </location>
</feature>
<name>A0AAU7AZS3_9ACTN</name>
<organism evidence="4">
    <name type="scientific">Paraconexibacter sp. AEG42_29</name>
    <dbReference type="NCBI Taxonomy" id="2997339"/>
    <lineage>
        <taxon>Bacteria</taxon>
        <taxon>Bacillati</taxon>
        <taxon>Actinomycetota</taxon>
        <taxon>Thermoleophilia</taxon>
        <taxon>Solirubrobacterales</taxon>
        <taxon>Paraconexibacteraceae</taxon>
        <taxon>Paraconexibacter</taxon>
    </lineage>
</organism>
<gene>
    <name evidence="4" type="ORF">DSM112329_04019</name>
</gene>
<proteinExistence type="predicted"/>
<sequence>MPRTTTRVTAALVALTALGGAVASAAQAAPARSGKVAIGSPYAWDGASISGLGVGSETACLAPGSCDETLVDVAAGQVTISIGSASQGAVDLDLYVYASDASGKVGDQVASQADGDSDESVTFLAGSAGPYLVRVVGATALMGTYKGTASVEKGVAAVTPTGATVASTGPNAPGAAAPPAPTVIFTDPDPSTGTPGSGTAGGGTSAGTDVPGVNDAPFARVKAPPSRGTRVLSGTAADPDGKIARVRVAVVRLAAKQGGRCTQLASVKPSFAKLASCTKPTIFLTANGHVIWSVRLKAALPKGRYVAYARATDTAGLTQSGFKGTSRRAFTVR</sequence>
<evidence type="ECO:0000256" key="2">
    <source>
        <dbReference type="SAM" id="SignalP"/>
    </source>
</evidence>
<dbReference type="InterPro" id="IPR007280">
    <property type="entry name" value="Peptidase_C_arc/bac"/>
</dbReference>
<dbReference type="KEGG" id="parq:DSM112329_04019"/>
<feature type="chain" id="PRO_5043593647" description="Peptidase C-terminal archaeal/bacterial domain-containing protein" evidence="2">
    <location>
        <begin position="29"/>
        <end position="333"/>
    </location>
</feature>
<evidence type="ECO:0000256" key="1">
    <source>
        <dbReference type="SAM" id="MobiDB-lite"/>
    </source>
</evidence>